<reference evidence="1" key="1">
    <citation type="submission" date="2014-03" db="EMBL/GenBank/DDBJ databases">
        <title>The whipworm genome and dual-species transcriptomics of an intimate host-pathogen interaction.</title>
        <authorList>
            <person name="Foth B.J."/>
            <person name="Tsai I.J."/>
            <person name="Reid A.J."/>
            <person name="Bancroft A.J."/>
            <person name="Nichol S."/>
            <person name="Tracey A."/>
            <person name="Holroyd N."/>
            <person name="Cotton J.A."/>
            <person name="Stanley E.J."/>
            <person name="Zarowiecki M."/>
            <person name="Liu J.Z."/>
            <person name="Huckvale T."/>
            <person name="Cooper P.J."/>
            <person name="Grencis R.K."/>
            <person name="Berriman M."/>
        </authorList>
    </citation>
    <scope>NUCLEOTIDE SEQUENCE [LARGE SCALE GENOMIC DNA]</scope>
    <source>
        <strain evidence="1">Edinburgh</strain>
    </source>
</reference>
<dbReference type="WBParaSite" id="TMUE_2000010355.1">
    <property type="protein sequence ID" value="TMUE_2000010355.1"/>
    <property type="gene ID" value="WBGene00300961"/>
</dbReference>
<proteinExistence type="predicted"/>
<sequence>MSQEDQLDDFPSDQVDLTLLQTAHRKLIQARESKVVKASTEADKRLEKARTVDTGTLRRGRFVAAPGQARQ</sequence>
<keyword evidence="1" id="KW-1185">Reference proteome</keyword>
<accession>A0A5S6PZD7</accession>
<name>A0A5S6PZD7_TRIMR</name>
<evidence type="ECO:0000313" key="3">
    <source>
        <dbReference type="WBParaSite" id="TMUE_2000010355.1"/>
    </source>
</evidence>
<reference evidence="2 3" key="2">
    <citation type="submission" date="2019-12" db="UniProtKB">
        <authorList>
            <consortium name="WormBaseParasite"/>
        </authorList>
    </citation>
    <scope>IDENTIFICATION</scope>
</reference>
<evidence type="ECO:0000313" key="2">
    <source>
        <dbReference type="WBParaSite" id="TMUE_0000000331.1"/>
    </source>
</evidence>
<evidence type="ECO:0000313" key="1">
    <source>
        <dbReference type="Proteomes" id="UP000046395"/>
    </source>
</evidence>
<dbReference type="WBParaSite" id="TMUE_0000000331.1">
    <property type="protein sequence ID" value="TMUE_0000000331.1"/>
    <property type="gene ID" value="WBGene00296272"/>
</dbReference>
<dbReference type="Proteomes" id="UP000046395">
    <property type="component" value="Unassembled WGS sequence"/>
</dbReference>
<protein>
    <submittedName>
        <fullName evidence="2 3">Uncharacterized protein</fullName>
    </submittedName>
</protein>
<organism evidence="1 2">
    <name type="scientific">Trichuris muris</name>
    <name type="common">Mouse whipworm</name>
    <dbReference type="NCBI Taxonomy" id="70415"/>
    <lineage>
        <taxon>Eukaryota</taxon>
        <taxon>Metazoa</taxon>
        <taxon>Ecdysozoa</taxon>
        <taxon>Nematoda</taxon>
        <taxon>Enoplea</taxon>
        <taxon>Dorylaimia</taxon>
        <taxon>Trichinellida</taxon>
        <taxon>Trichuridae</taxon>
        <taxon>Trichuris</taxon>
    </lineage>
</organism>
<dbReference type="AlphaFoldDB" id="A0A5S6PZD7"/>